<dbReference type="Pfam" id="PF01551">
    <property type="entry name" value="Peptidase_M23"/>
    <property type="match status" value="1"/>
</dbReference>
<evidence type="ECO:0000313" key="4">
    <source>
        <dbReference type="Proteomes" id="UP000697710"/>
    </source>
</evidence>
<dbReference type="EMBL" id="JAGQHR010000289">
    <property type="protein sequence ID" value="MCA9728049.1"/>
    <property type="molecule type" value="Genomic_DNA"/>
</dbReference>
<protein>
    <submittedName>
        <fullName evidence="3">M23 family metallopeptidase</fullName>
    </submittedName>
</protein>
<organism evidence="3 4">
    <name type="scientific">Eiseniibacteriota bacterium</name>
    <dbReference type="NCBI Taxonomy" id="2212470"/>
    <lineage>
        <taxon>Bacteria</taxon>
        <taxon>Candidatus Eiseniibacteriota</taxon>
    </lineage>
</organism>
<accession>A0A956LYV5</accession>
<keyword evidence="1" id="KW-0472">Membrane</keyword>
<comment type="caution">
    <text evidence="3">The sequence shown here is derived from an EMBL/GenBank/DDBJ whole genome shotgun (WGS) entry which is preliminary data.</text>
</comment>
<dbReference type="Gene3D" id="2.70.70.10">
    <property type="entry name" value="Glucose Permease (Domain IIA)"/>
    <property type="match status" value="1"/>
</dbReference>
<evidence type="ECO:0000259" key="2">
    <source>
        <dbReference type="Pfam" id="PF01551"/>
    </source>
</evidence>
<keyword evidence="1" id="KW-0812">Transmembrane</keyword>
<dbReference type="InterPro" id="IPR011055">
    <property type="entry name" value="Dup_hybrid_motif"/>
</dbReference>
<dbReference type="GO" id="GO:0004222">
    <property type="term" value="F:metalloendopeptidase activity"/>
    <property type="evidence" value="ECO:0007669"/>
    <property type="project" value="TreeGrafter"/>
</dbReference>
<proteinExistence type="predicted"/>
<gene>
    <name evidence="3" type="ORF">KC729_10230</name>
</gene>
<dbReference type="SUPFAM" id="SSF51261">
    <property type="entry name" value="Duplicated hybrid motif"/>
    <property type="match status" value="1"/>
</dbReference>
<dbReference type="InterPro" id="IPR016047">
    <property type="entry name" value="M23ase_b-sheet_dom"/>
</dbReference>
<name>A0A956LYV5_UNCEI</name>
<dbReference type="AlphaFoldDB" id="A0A956LYV5"/>
<evidence type="ECO:0000256" key="1">
    <source>
        <dbReference type="SAM" id="Phobius"/>
    </source>
</evidence>
<reference evidence="3" key="1">
    <citation type="submission" date="2020-04" db="EMBL/GenBank/DDBJ databases">
        <authorList>
            <person name="Zhang T."/>
        </authorList>
    </citation>
    <scope>NUCLEOTIDE SEQUENCE</scope>
    <source>
        <strain evidence="3">HKST-UBA01</strain>
    </source>
</reference>
<feature type="domain" description="M23ase beta-sheet core" evidence="2">
    <location>
        <begin position="201"/>
        <end position="295"/>
    </location>
</feature>
<evidence type="ECO:0000313" key="3">
    <source>
        <dbReference type="EMBL" id="MCA9728049.1"/>
    </source>
</evidence>
<keyword evidence="1" id="KW-1133">Transmembrane helix</keyword>
<reference evidence="3" key="2">
    <citation type="journal article" date="2021" name="Microbiome">
        <title>Successional dynamics and alternative stable states in a saline activated sludge microbial community over 9 years.</title>
        <authorList>
            <person name="Wang Y."/>
            <person name="Ye J."/>
            <person name="Ju F."/>
            <person name="Liu L."/>
            <person name="Boyd J.A."/>
            <person name="Deng Y."/>
            <person name="Parks D.H."/>
            <person name="Jiang X."/>
            <person name="Yin X."/>
            <person name="Woodcroft B.J."/>
            <person name="Tyson G.W."/>
            <person name="Hugenholtz P."/>
            <person name="Polz M.F."/>
            <person name="Zhang T."/>
        </authorList>
    </citation>
    <scope>NUCLEOTIDE SEQUENCE</scope>
    <source>
        <strain evidence="3">HKST-UBA01</strain>
    </source>
</reference>
<feature type="transmembrane region" description="Helical" evidence="1">
    <location>
        <begin position="26"/>
        <end position="50"/>
    </location>
</feature>
<sequence>MGKRYQLMFVPDDGSQVRSFRVSSSWIPGLLTAGVLAVIFVSASTVSLINTHRSQNELRRVRVENAGLREHLEDFSVRIDDALAVAQENESMEREARLLAGLDPVDDQTRQLGVGGPLAPAPRFTDDPGIRHELVDQFQRLDELEQRLAFQTRSYEETLGALDSNRERLDHTPTIEPLRRPFALSSGYGWRQDPFTGDEVYHYGLDFRAPIGTPVRATAAGKVTFVGVRGDYGLTVLIDHGNGVETKFAHLESTRCHEGDRVQRGDIIAALGSSGRSTGPHVHYEVRVNGVAQNPARYIVNRDVDAR</sequence>
<dbReference type="PANTHER" id="PTHR21666:SF270">
    <property type="entry name" value="MUREIN HYDROLASE ACTIVATOR ENVC"/>
    <property type="match status" value="1"/>
</dbReference>
<dbReference type="Proteomes" id="UP000697710">
    <property type="component" value="Unassembled WGS sequence"/>
</dbReference>
<dbReference type="InterPro" id="IPR050570">
    <property type="entry name" value="Cell_wall_metabolism_enzyme"/>
</dbReference>
<dbReference type="PANTHER" id="PTHR21666">
    <property type="entry name" value="PEPTIDASE-RELATED"/>
    <property type="match status" value="1"/>
</dbReference>
<dbReference type="CDD" id="cd12797">
    <property type="entry name" value="M23_peptidase"/>
    <property type="match status" value="1"/>
</dbReference>